<evidence type="ECO:0000256" key="3">
    <source>
        <dbReference type="ARBA" id="ARBA00022452"/>
    </source>
</evidence>
<protein>
    <submittedName>
        <fullName evidence="14">TonB-dependent receptor</fullName>
    </submittedName>
</protein>
<dbReference type="Gene3D" id="2.170.130.10">
    <property type="entry name" value="TonB-dependent receptor, plug domain"/>
    <property type="match status" value="1"/>
</dbReference>
<evidence type="ECO:0000256" key="10">
    <source>
        <dbReference type="PROSITE-ProRule" id="PRU01360"/>
    </source>
</evidence>
<dbReference type="Pfam" id="PF07715">
    <property type="entry name" value="Plug"/>
    <property type="match status" value="1"/>
</dbReference>
<dbReference type="PANTHER" id="PTHR30069:SF29">
    <property type="entry name" value="HEMOGLOBIN AND HEMOGLOBIN-HAPTOGLOBIN-BINDING PROTEIN 1-RELATED"/>
    <property type="match status" value="1"/>
</dbReference>
<evidence type="ECO:0000256" key="11">
    <source>
        <dbReference type="RuleBase" id="RU003357"/>
    </source>
</evidence>
<dbReference type="PANTHER" id="PTHR30069">
    <property type="entry name" value="TONB-DEPENDENT OUTER MEMBRANE RECEPTOR"/>
    <property type="match status" value="1"/>
</dbReference>
<evidence type="ECO:0000256" key="9">
    <source>
        <dbReference type="ARBA" id="ARBA00023237"/>
    </source>
</evidence>
<dbReference type="InterPro" id="IPR039426">
    <property type="entry name" value="TonB-dep_rcpt-like"/>
</dbReference>
<evidence type="ECO:0000256" key="6">
    <source>
        <dbReference type="ARBA" id="ARBA00023077"/>
    </source>
</evidence>
<dbReference type="Pfam" id="PF00593">
    <property type="entry name" value="TonB_dep_Rec_b-barrel"/>
    <property type="match status" value="1"/>
</dbReference>
<keyword evidence="9 10" id="KW-0998">Cell outer membrane</keyword>
<name>A0ABT8KX49_9BACT</name>
<dbReference type="InterPro" id="IPR037066">
    <property type="entry name" value="Plug_dom_sf"/>
</dbReference>
<evidence type="ECO:0000259" key="12">
    <source>
        <dbReference type="Pfam" id="PF00593"/>
    </source>
</evidence>
<feature type="domain" description="TonB-dependent receptor-like beta-barrel" evidence="12">
    <location>
        <begin position="330"/>
        <end position="731"/>
    </location>
</feature>
<keyword evidence="5" id="KW-0732">Signal</keyword>
<organism evidence="14 15">
    <name type="scientific">Splendidivirga corallicola</name>
    <dbReference type="NCBI Taxonomy" id="3051826"/>
    <lineage>
        <taxon>Bacteria</taxon>
        <taxon>Pseudomonadati</taxon>
        <taxon>Bacteroidota</taxon>
        <taxon>Cytophagia</taxon>
        <taxon>Cytophagales</taxon>
        <taxon>Splendidivirgaceae</taxon>
        <taxon>Splendidivirga</taxon>
    </lineage>
</organism>
<keyword evidence="8 14" id="KW-0675">Receptor</keyword>
<feature type="domain" description="TonB-dependent receptor plug" evidence="13">
    <location>
        <begin position="120"/>
        <end position="224"/>
    </location>
</feature>
<gene>
    <name evidence="14" type="ORF">QQ008_28430</name>
</gene>
<proteinExistence type="inferred from homology"/>
<dbReference type="InterPro" id="IPR000531">
    <property type="entry name" value="Beta-barrel_TonB"/>
</dbReference>
<dbReference type="CDD" id="cd01347">
    <property type="entry name" value="ligand_gated_channel"/>
    <property type="match status" value="1"/>
</dbReference>
<reference evidence="14" key="1">
    <citation type="submission" date="2023-06" db="EMBL/GenBank/DDBJ databases">
        <title>Genomic of Parafulvivirga corallium.</title>
        <authorList>
            <person name="Wang G."/>
        </authorList>
    </citation>
    <scope>NUCLEOTIDE SEQUENCE</scope>
    <source>
        <strain evidence="14">BMA10</strain>
    </source>
</reference>
<dbReference type="Gene3D" id="2.40.170.20">
    <property type="entry name" value="TonB-dependent receptor, beta-barrel domain"/>
    <property type="match status" value="1"/>
</dbReference>
<dbReference type="EMBL" id="JAUJEA010000018">
    <property type="protein sequence ID" value="MDN5205345.1"/>
    <property type="molecule type" value="Genomic_DNA"/>
</dbReference>
<evidence type="ECO:0000256" key="1">
    <source>
        <dbReference type="ARBA" id="ARBA00004571"/>
    </source>
</evidence>
<comment type="similarity">
    <text evidence="10 11">Belongs to the TonB-dependent receptor family.</text>
</comment>
<evidence type="ECO:0000256" key="5">
    <source>
        <dbReference type="ARBA" id="ARBA00022729"/>
    </source>
</evidence>
<evidence type="ECO:0000313" key="14">
    <source>
        <dbReference type="EMBL" id="MDN5205345.1"/>
    </source>
</evidence>
<comment type="subcellular location">
    <subcellularLocation>
        <location evidence="1 10">Cell outer membrane</location>
        <topology evidence="1 10">Multi-pass membrane protein</topology>
    </subcellularLocation>
</comment>
<sequence>MKIIISLALFLLALACSAQETWRFLDAKSGHDIEGVYVQLQSLQRQTIETLVSDSKGKVKFSNINYPLVVQIQHLSYRPIIDTLTNPATEIRTFQLIPSIKKLDDVVVTGQYGERGIDESIYTVRSINQEKIQAQGAVDLADLLSNNLNIRIEPDKEDGSTGISMLGLDKKYVKVLIDGVPLVGVDGNGNNADLSQINLNNIERVEIVEGPMAVTYGANALAGVVNLITKKPSEKFQLDLSLQEETVGREYGLKEGKHIQTIGIGHRVLDDLSVQLDFRRNDFKGYKGEYLQGWGLHGLESASKRGFEWHPKLQYSGSGLVRYNPGKISMYYRYDFYINQLDRLGNFVYSNVHEATGLPRPYAFDERFKTERHIHNYQIQGDIPNLFHFSSSMAYSNSHRDEKAFRKNLENDTEDVPFESSDSFFKTFQWRGDFNQFTSSDKIDFEVGYDINRSEMQKSFVEGGAKQMTDVGLYGSLEFKPTQELAIRPGFRTSFNNLYDPPIIPSLNIKYEPSQHIDFRLGGGRGYRAPNLIELYDTIPHAGIEITGNPNLRPEDGYHVSFAVAHQYRKGEKLFIESSFSLFYTKVNDQIIMGQVSAVPLKFLYINVNEFEAKGLSFNTRVNTHRVTFSAGLSYIGRLNTLFGIDEQASEFLYYPEIVSSLMYRIPHHQLDIGLFYKYYGKFERYLITTNEHDEDVWRKGKTDPFNWLDLTVAKNFLKNSFKITAGVKNILDINDVASSATTGGAHTAASPTVARSYGRTYFLRLNYVFNR</sequence>
<dbReference type="RefSeq" id="WP_346755366.1">
    <property type="nucleotide sequence ID" value="NZ_JAUJEA010000018.1"/>
</dbReference>
<keyword evidence="7 10" id="KW-0472">Membrane</keyword>
<dbReference type="PROSITE" id="PS51257">
    <property type="entry name" value="PROKAR_LIPOPROTEIN"/>
    <property type="match status" value="1"/>
</dbReference>
<dbReference type="SUPFAM" id="SSF56935">
    <property type="entry name" value="Porins"/>
    <property type="match status" value="1"/>
</dbReference>
<accession>A0ABT8KX49</accession>
<evidence type="ECO:0000259" key="13">
    <source>
        <dbReference type="Pfam" id="PF07715"/>
    </source>
</evidence>
<dbReference type="InterPro" id="IPR036942">
    <property type="entry name" value="Beta-barrel_TonB_sf"/>
</dbReference>
<evidence type="ECO:0000256" key="8">
    <source>
        <dbReference type="ARBA" id="ARBA00023170"/>
    </source>
</evidence>
<dbReference type="InterPro" id="IPR012910">
    <property type="entry name" value="Plug_dom"/>
</dbReference>
<keyword evidence="2 10" id="KW-0813">Transport</keyword>
<comment type="caution">
    <text evidence="14">The sequence shown here is derived from an EMBL/GenBank/DDBJ whole genome shotgun (WGS) entry which is preliminary data.</text>
</comment>
<keyword evidence="6 11" id="KW-0798">TonB box</keyword>
<keyword evidence="4 10" id="KW-0812">Transmembrane</keyword>
<evidence type="ECO:0000256" key="4">
    <source>
        <dbReference type="ARBA" id="ARBA00022692"/>
    </source>
</evidence>
<evidence type="ECO:0000256" key="7">
    <source>
        <dbReference type="ARBA" id="ARBA00023136"/>
    </source>
</evidence>
<dbReference type="Proteomes" id="UP001172082">
    <property type="component" value="Unassembled WGS sequence"/>
</dbReference>
<keyword evidence="15" id="KW-1185">Reference proteome</keyword>
<keyword evidence="3 10" id="KW-1134">Transmembrane beta strand</keyword>
<evidence type="ECO:0000256" key="2">
    <source>
        <dbReference type="ARBA" id="ARBA00022448"/>
    </source>
</evidence>
<evidence type="ECO:0000313" key="15">
    <source>
        <dbReference type="Proteomes" id="UP001172082"/>
    </source>
</evidence>
<dbReference type="PROSITE" id="PS52016">
    <property type="entry name" value="TONB_DEPENDENT_REC_3"/>
    <property type="match status" value="1"/>
</dbReference>